<keyword evidence="1" id="KW-1133">Transmembrane helix</keyword>
<accession>A0A9Q0LFG1</accession>
<comment type="caution">
    <text evidence="3">The sequence shown here is derived from an EMBL/GenBank/DDBJ whole genome shotgun (WGS) entry which is preliminary data.</text>
</comment>
<sequence length="271" mass="31313">MKFLALILFVVLISTIKSRDITFSGYNYRVKSCTTQCGPGSNYFSDATDYVWVDGSNRLHLKVAQNPSAGNRWECSEVIPYEALGYGLYCWGVDFQLEYLDPHIVLGLFTWSDYSDNYYTEIDIEFSKWSDPYADNGHFSVQPYDISGNTYAYNYTDKPQQTMHCFEWKNDYIHFASFSYCDHINCIHDDNTRIDIQWKYTNVSGIPPPNSTHPRINFWITNGPPSQESEMIINNFEFSLTETIDAQSSHSIISASFLLILTLILFSFTLF</sequence>
<dbReference type="OMA" id="THRIVWT"/>
<name>A0A9Q0LFG1_ANAIG</name>
<proteinExistence type="predicted"/>
<feature type="signal peptide" evidence="2">
    <location>
        <begin position="1"/>
        <end position="18"/>
    </location>
</feature>
<dbReference type="SUPFAM" id="SSF49899">
    <property type="entry name" value="Concanavalin A-like lectins/glucanases"/>
    <property type="match status" value="1"/>
</dbReference>
<protein>
    <recommendedName>
        <fullName evidence="5">GH16 domain-containing protein</fullName>
    </recommendedName>
</protein>
<dbReference type="Proteomes" id="UP001149090">
    <property type="component" value="Unassembled WGS sequence"/>
</dbReference>
<evidence type="ECO:0000256" key="2">
    <source>
        <dbReference type="SAM" id="SignalP"/>
    </source>
</evidence>
<evidence type="ECO:0008006" key="5">
    <source>
        <dbReference type="Google" id="ProtNLM"/>
    </source>
</evidence>
<organism evidence="3 4">
    <name type="scientific">Anaeramoeba ignava</name>
    <name type="common">Anaerobic marine amoeba</name>
    <dbReference type="NCBI Taxonomy" id="1746090"/>
    <lineage>
        <taxon>Eukaryota</taxon>
        <taxon>Metamonada</taxon>
        <taxon>Anaeramoebidae</taxon>
        <taxon>Anaeramoeba</taxon>
    </lineage>
</organism>
<evidence type="ECO:0000313" key="4">
    <source>
        <dbReference type="Proteomes" id="UP001149090"/>
    </source>
</evidence>
<dbReference type="OrthoDB" id="9971178at2759"/>
<reference evidence="3" key="1">
    <citation type="submission" date="2022-10" db="EMBL/GenBank/DDBJ databases">
        <title>Novel sulphate-reducing endosymbionts in the free-living metamonad Anaeramoeba.</title>
        <authorList>
            <person name="Jerlstrom-Hultqvist J."/>
            <person name="Cepicka I."/>
            <person name="Gallot-Lavallee L."/>
            <person name="Salas-Leiva D."/>
            <person name="Curtis B.A."/>
            <person name="Zahonova K."/>
            <person name="Pipaliya S."/>
            <person name="Dacks J."/>
            <person name="Roger A.J."/>
        </authorList>
    </citation>
    <scope>NUCLEOTIDE SEQUENCE</scope>
    <source>
        <strain evidence="3">BMAN</strain>
    </source>
</reference>
<dbReference type="InterPro" id="IPR013320">
    <property type="entry name" value="ConA-like_dom_sf"/>
</dbReference>
<dbReference type="EMBL" id="JAPDFW010000084">
    <property type="protein sequence ID" value="KAJ5071912.1"/>
    <property type="molecule type" value="Genomic_DNA"/>
</dbReference>
<evidence type="ECO:0000256" key="1">
    <source>
        <dbReference type="SAM" id="Phobius"/>
    </source>
</evidence>
<evidence type="ECO:0000313" key="3">
    <source>
        <dbReference type="EMBL" id="KAJ5071912.1"/>
    </source>
</evidence>
<keyword evidence="1" id="KW-0472">Membrane</keyword>
<keyword evidence="4" id="KW-1185">Reference proteome</keyword>
<feature type="transmembrane region" description="Helical" evidence="1">
    <location>
        <begin position="252"/>
        <end position="270"/>
    </location>
</feature>
<gene>
    <name evidence="3" type="ORF">M0811_09811</name>
</gene>
<feature type="chain" id="PRO_5040436575" description="GH16 domain-containing protein" evidence="2">
    <location>
        <begin position="19"/>
        <end position="271"/>
    </location>
</feature>
<dbReference type="AlphaFoldDB" id="A0A9Q0LFG1"/>
<keyword evidence="2" id="KW-0732">Signal</keyword>
<keyword evidence="1" id="KW-0812">Transmembrane</keyword>